<evidence type="ECO:0000313" key="2">
    <source>
        <dbReference type="Proteomes" id="UP000198942"/>
    </source>
</evidence>
<evidence type="ECO:0008006" key="3">
    <source>
        <dbReference type="Google" id="ProtNLM"/>
    </source>
</evidence>
<organism evidence="1 2">
    <name type="scientific">Mucilaginibacter gossypiicola</name>
    <dbReference type="NCBI Taxonomy" id="551995"/>
    <lineage>
        <taxon>Bacteria</taxon>
        <taxon>Pseudomonadati</taxon>
        <taxon>Bacteroidota</taxon>
        <taxon>Sphingobacteriia</taxon>
        <taxon>Sphingobacteriales</taxon>
        <taxon>Sphingobacteriaceae</taxon>
        <taxon>Mucilaginibacter</taxon>
    </lineage>
</organism>
<proteinExistence type="predicted"/>
<protein>
    <recommendedName>
        <fullName evidence="3">Cell surface protein</fullName>
    </recommendedName>
</protein>
<dbReference type="AlphaFoldDB" id="A0A1H8DRY9"/>
<evidence type="ECO:0000313" key="1">
    <source>
        <dbReference type="EMBL" id="SEN09935.1"/>
    </source>
</evidence>
<dbReference type="EMBL" id="FOCL01000002">
    <property type="protein sequence ID" value="SEN09935.1"/>
    <property type="molecule type" value="Genomic_DNA"/>
</dbReference>
<keyword evidence="2" id="KW-1185">Reference proteome</keyword>
<gene>
    <name evidence="1" type="ORF">SAMN05192574_102450</name>
</gene>
<reference evidence="2" key="1">
    <citation type="submission" date="2016-10" db="EMBL/GenBank/DDBJ databases">
        <authorList>
            <person name="Varghese N."/>
            <person name="Submissions S."/>
        </authorList>
    </citation>
    <scope>NUCLEOTIDE SEQUENCE [LARGE SCALE GENOMIC DNA]</scope>
    <source>
        <strain evidence="2">Gh-48</strain>
    </source>
</reference>
<dbReference type="STRING" id="551995.SAMN05192574_102450"/>
<sequence>MAERRWRYPRAYGLCLLIQSFKYTQIFMKIKQLKPLLLLIALCAFTWASCKKDKVTDTAPQEAPIRPITASSNAYVTTLFDFNPAPGQFTNTGLGDTTAAKATLKTDQGLVSLGGWGGYIVVGFDHTVLNADDKTDFIVYGNAFAQFAEPGVIWVMQDKNGNGQPDDTWYEIKGSAFYKDGYTRNYSVTYTRPACDTCSVPWKDNKGNTGVVQTNMFHSQPYYPIGLKNNTYTLTGSLLPSSNINMDDPTYITSASFDYGYADNSGGGDKIDISSAIDDKGNKVNLKGIDFIKVQTGILANMGWLGEQSTEFTGAADLSLLK</sequence>
<name>A0A1H8DRY9_9SPHI</name>
<dbReference type="Proteomes" id="UP000198942">
    <property type="component" value="Unassembled WGS sequence"/>
</dbReference>
<accession>A0A1H8DRY9</accession>